<organism evidence="2 3">
    <name type="scientific">Thlaspi arvense</name>
    <name type="common">Field penny-cress</name>
    <dbReference type="NCBI Taxonomy" id="13288"/>
    <lineage>
        <taxon>Eukaryota</taxon>
        <taxon>Viridiplantae</taxon>
        <taxon>Streptophyta</taxon>
        <taxon>Embryophyta</taxon>
        <taxon>Tracheophyta</taxon>
        <taxon>Spermatophyta</taxon>
        <taxon>Magnoliopsida</taxon>
        <taxon>eudicotyledons</taxon>
        <taxon>Gunneridae</taxon>
        <taxon>Pentapetalae</taxon>
        <taxon>rosids</taxon>
        <taxon>malvids</taxon>
        <taxon>Brassicales</taxon>
        <taxon>Brassicaceae</taxon>
        <taxon>Thlaspideae</taxon>
        <taxon>Thlaspi</taxon>
    </lineage>
</organism>
<name>A0AAU9RHY7_THLAR</name>
<feature type="region of interest" description="Disordered" evidence="1">
    <location>
        <begin position="1"/>
        <end position="50"/>
    </location>
</feature>
<evidence type="ECO:0000313" key="3">
    <source>
        <dbReference type="Proteomes" id="UP000836841"/>
    </source>
</evidence>
<dbReference type="AlphaFoldDB" id="A0AAU9RHY7"/>
<gene>
    <name evidence="2" type="ORF">TAV2_LOCUS4921</name>
</gene>
<accession>A0AAU9RHY7</accession>
<proteinExistence type="predicted"/>
<reference evidence="2 3" key="1">
    <citation type="submission" date="2022-03" db="EMBL/GenBank/DDBJ databases">
        <authorList>
            <person name="Nunn A."/>
            <person name="Chopra R."/>
            <person name="Nunn A."/>
            <person name="Contreras Garrido A."/>
        </authorList>
    </citation>
    <scope>NUCLEOTIDE SEQUENCE [LARGE SCALE GENOMIC DNA]</scope>
</reference>
<protein>
    <submittedName>
        <fullName evidence="2">Uncharacterized protein</fullName>
    </submittedName>
</protein>
<evidence type="ECO:0000313" key="2">
    <source>
        <dbReference type="EMBL" id="CAH2042950.1"/>
    </source>
</evidence>
<evidence type="ECO:0000256" key="1">
    <source>
        <dbReference type="SAM" id="MobiDB-lite"/>
    </source>
</evidence>
<keyword evidence="3" id="KW-1185">Reference proteome</keyword>
<comment type="caution">
    <text evidence="2">The sequence shown here is derived from an EMBL/GenBank/DDBJ whole genome shotgun (WGS) entry which is preliminary data.</text>
</comment>
<feature type="region of interest" description="Disordered" evidence="1">
    <location>
        <begin position="80"/>
        <end position="107"/>
    </location>
</feature>
<sequence length="128" mass="13939">MKKLQSSLDPQTVSNSATYQLVSSKSLSDALRSTTSSDHMTSPSIISSHASNLNQVVASSSYASSTENISRLLEVTDHLLPSHHRQSKSGQEGSHLGPNEELESLENWLLGETNATQVEEMMELPPIF</sequence>
<dbReference type="EMBL" id="CAJVSB020000234">
    <property type="protein sequence ID" value="CAH2042950.1"/>
    <property type="molecule type" value="Genomic_DNA"/>
</dbReference>
<dbReference type="Proteomes" id="UP000836841">
    <property type="component" value="Unassembled WGS sequence"/>
</dbReference>